<dbReference type="OrthoDB" id="8480522at2"/>
<feature type="transmembrane region" description="Helical" evidence="1">
    <location>
        <begin position="120"/>
        <end position="144"/>
    </location>
</feature>
<keyword evidence="1" id="KW-0472">Membrane</keyword>
<evidence type="ECO:0000256" key="1">
    <source>
        <dbReference type="SAM" id="Phobius"/>
    </source>
</evidence>
<keyword evidence="1" id="KW-1133">Transmembrane helix</keyword>
<feature type="transmembrane region" description="Helical" evidence="1">
    <location>
        <begin position="156"/>
        <end position="183"/>
    </location>
</feature>
<accession>A0A0D8JF95</accession>
<proteinExistence type="predicted"/>
<keyword evidence="1" id="KW-0812">Transmembrane</keyword>
<feature type="transmembrane region" description="Helical" evidence="1">
    <location>
        <begin position="50"/>
        <end position="70"/>
    </location>
</feature>
<protein>
    <recommendedName>
        <fullName evidence="4">ABC-2 type transporter domain-containing protein</fullName>
    </recommendedName>
</protein>
<keyword evidence="3" id="KW-1185">Reference proteome</keyword>
<organism evidence="2 3">
    <name type="scientific">Draconibacterium sediminis</name>
    <dbReference type="NCBI Taxonomy" id="1544798"/>
    <lineage>
        <taxon>Bacteria</taxon>
        <taxon>Pseudomonadati</taxon>
        <taxon>Bacteroidota</taxon>
        <taxon>Bacteroidia</taxon>
        <taxon>Marinilabiliales</taxon>
        <taxon>Prolixibacteraceae</taxon>
        <taxon>Draconibacterium</taxon>
    </lineage>
</organism>
<sequence>MNRFGSQLQWQFVLLQKNSIITISFVVTLMYGLVLYFLRDIGSLDKLLVALVLNDPSVIGYFFIALAIYIEMKHQILQAIFVTPFNLHHLFLSKVISVSLIGMVCSLGLAFSVKGFDFNIAWYAIGSLSICILSSLLGLYMLTFSNEFLKFAMTSIPVFLAFVNLPLLQHLGVFEMGVVKYIFPIQGSLDLIDYSVSGTAINFGFAIASIVLFIPLFYWLAYRRFLRKIVHQ</sequence>
<feature type="transmembrane region" description="Helical" evidence="1">
    <location>
        <begin position="20"/>
        <end position="38"/>
    </location>
</feature>
<dbReference type="STRING" id="1544798.LH29_09695"/>
<dbReference type="Pfam" id="PF24686">
    <property type="entry name" value="FLQE3_permease"/>
    <property type="match status" value="1"/>
</dbReference>
<reference evidence="2 3" key="1">
    <citation type="submission" date="2014-09" db="EMBL/GenBank/DDBJ databases">
        <title>Draft Genome Sequence of Draconibacterium sp. JN14CK-3.</title>
        <authorList>
            <person name="Dong C."/>
            <person name="Lai Q."/>
            <person name="Shao Z."/>
        </authorList>
    </citation>
    <scope>NUCLEOTIDE SEQUENCE [LARGE SCALE GENOMIC DNA]</scope>
    <source>
        <strain evidence="2 3">JN14CK-3</strain>
    </source>
</reference>
<name>A0A0D8JF95_9BACT</name>
<gene>
    <name evidence="2" type="ORF">LH29_09695</name>
</gene>
<evidence type="ECO:0000313" key="2">
    <source>
        <dbReference type="EMBL" id="KJF45595.1"/>
    </source>
</evidence>
<evidence type="ECO:0008006" key="4">
    <source>
        <dbReference type="Google" id="ProtNLM"/>
    </source>
</evidence>
<dbReference type="InterPro" id="IPR056926">
    <property type="entry name" value="FLQE3_permease"/>
</dbReference>
<dbReference type="AlphaFoldDB" id="A0A0D8JF95"/>
<evidence type="ECO:0000313" key="3">
    <source>
        <dbReference type="Proteomes" id="UP000032544"/>
    </source>
</evidence>
<feature type="transmembrane region" description="Helical" evidence="1">
    <location>
        <begin position="91"/>
        <end position="114"/>
    </location>
</feature>
<comment type="caution">
    <text evidence="2">The sequence shown here is derived from an EMBL/GenBank/DDBJ whole genome shotgun (WGS) entry which is preliminary data.</text>
</comment>
<dbReference type="EMBL" id="JRHC01000001">
    <property type="protein sequence ID" value="KJF45595.1"/>
    <property type="molecule type" value="Genomic_DNA"/>
</dbReference>
<dbReference type="Proteomes" id="UP000032544">
    <property type="component" value="Unassembled WGS sequence"/>
</dbReference>
<dbReference type="RefSeq" id="WP_045028030.1">
    <property type="nucleotide sequence ID" value="NZ_JRHC01000001.1"/>
</dbReference>
<feature type="transmembrane region" description="Helical" evidence="1">
    <location>
        <begin position="203"/>
        <end position="222"/>
    </location>
</feature>